<dbReference type="STRING" id="29559.NPL3_00330"/>
<protein>
    <submittedName>
        <fullName evidence="3">Uncharacterized protein</fullName>
    </submittedName>
</protein>
<reference evidence="3 6" key="2">
    <citation type="submission" date="2019-03" db="EMBL/GenBank/DDBJ databases">
        <title>Genomic Encyclopedia of Archaeal and Bacterial Type Strains, Phase II (KMG-II): from individual species to whole genera.</title>
        <authorList>
            <person name="Goeker M."/>
        </authorList>
    </citation>
    <scope>NUCLEOTIDE SEQUENCE [LARGE SCALE GENOMIC DNA]</scope>
    <source>
        <strain evidence="3 6">ATCC 25591</strain>
    </source>
</reference>
<dbReference type="GeneID" id="75105056"/>
<accession>A0A063YB99</accession>
<dbReference type="Proteomes" id="UP000264882">
    <property type="component" value="Chromosome"/>
</dbReference>
<evidence type="ECO:0000313" key="3">
    <source>
        <dbReference type="EMBL" id="TDU96820.1"/>
    </source>
</evidence>
<evidence type="ECO:0000313" key="4">
    <source>
        <dbReference type="EMBL" id="UTO26142.1"/>
    </source>
</evidence>
<gene>
    <name evidence="3" type="ORF">JN03_0497</name>
    <name evidence="1" type="ORF">MHSN_00955</name>
    <name evidence="4" type="ORF">NMG93_01045</name>
    <name evidence="2" type="ORF">QJ129_02190</name>
</gene>
<reference evidence="1 5" key="1">
    <citation type="submission" date="2014-06" db="EMBL/GenBank/DDBJ databases">
        <title>The Whole Genome Sequence of Mycoplasma hyosynoviae strain ATCC 27095.</title>
        <authorList>
            <person name="Calcutt M.J."/>
            <person name="Foecking M.F."/>
        </authorList>
    </citation>
    <scope>NUCLEOTIDE SEQUENCE [LARGE SCALE GENOMIC DNA]</scope>
    <source>
        <strain evidence="1 5">M60</strain>
    </source>
</reference>
<reference evidence="4" key="3">
    <citation type="submission" date="2022-07" db="EMBL/GenBank/DDBJ databases">
        <title>Complete genome of Mycoplasma hyosynoviae B1.</title>
        <authorList>
            <person name="Spergser J."/>
        </authorList>
    </citation>
    <scope>NUCLEOTIDE SEQUENCE</scope>
    <source>
        <strain evidence="4">B1</strain>
    </source>
</reference>
<dbReference type="EMBL" id="CP008748">
    <property type="protein sequence ID" value="ASI53781.1"/>
    <property type="molecule type" value="Genomic_DNA"/>
</dbReference>
<dbReference type="RefSeq" id="WP_036440471.1">
    <property type="nucleotide sequence ID" value="NZ_CP008748.1"/>
</dbReference>
<keyword evidence="5" id="KW-1185">Reference proteome</keyword>
<dbReference type="EMBL" id="SOCH01000004">
    <property type="protein sequence ID" value="TDU96820.1"/>
    <property type="molecule type" value="Genomic_DNA"/>
</dbReference>
<dbReference type="AlphaFoldDB" id="A0A063YB99"/>
<proteinExistence type="predicted"/>
<dbReference type="OrthoDB" id="396469at2"/>
<dbReference type="Gene3D" id="3.40.50.300">
    <property type="entry name" value="P-loop containing nucleotide triphosphate hydrolases"/>
    <property type="match status" value="1"/>
</dbReference>
<dbReference type="Proteomes" id="UP000294882">
    <property type="component" value="Unassembled WGS sequence"/>
</dbReference>
<dbReference type="Proteomes" id="UP001059349">
    <property type="component" value="Chromosome"/>
</dbReference>
<organism evidence="3 6">
    <name type="scientific">Metamycoplasma hyosynoviae</name>
    <dbReference type="NCBI Taxonomy" id="29559"/>
    <lineage>
        <taxon>Bacteria</taxon>
        <taxon>Bacillati</taxon>
        <taxon>Mycoplasmatota</taxon>
        <taxon>Mycoplasmoidales</taxon>
        <taxon>Metamycoplasmataceae</taxon>
        <taxon>Metamycoplasma</taxon>
    </lineage>
</organism>
<evidence type="ECO:0000313" key="6">
    <source>
        <dbReference type="Proteomes" id="UP000294882"/>
    </source>
</evidence>
<sequence>MEDFTKPTIDINTNSEEYKFNREEEKQKILNDPRVKELIISLNLTESQINNGMGFIQKYYNEKDPQWKLYVSEFNEIEMDISNVTHFKRQKLLQNFWLTNITALDADLKEYFYTNKKKSKKILEDAYKSMQNFYGLKEFITELTSKKKSNLGLLLIDENISDARNILKYLAVLYGTNKNRTVAFIEANNLYSFYFNNAKNVQLINDINSYLEEVDYLILDKFGIGTKPEWFLDNLLNIFLERERNYKPIFVSTPIDISKSNSLLTYASSTNQKFDTGANKLEKFLKKTILRLTTKFVSKPKS</sequence>
<dbReference type="EMBL" id="CP101127">
    <property type="protein sequence ID" value="UTO26142.1"/>
    <property type="molecule type" value="Genomic_DNA"/>
</dbReference>
<dbReference type="KEGG" id="mhyv:MHSN_00955"/>
<reference evidence="2" key="4">
    <citation type="submission" date="2023-04" db="EMBL/GenBank/DDBJ databases">
        <title>Genomes of recent Mycoplasma hyosynoviae isolates 2023.</title>
        <authorList>
            <person name="Spergser J."/>
        </authorList>
    </citation>
    <scope>NUCLEOTIDE SEQUENCE</scope>
    <source>
        <strain evidence="2">SN1J23N</strain>
    </source>
</reference>
<name>A0A063YB99_9BACT</name>
<dbReference type="EMBL" id="JASBCP010000003">
    <property type="protein sequence ID" value="MDI3048061.1"/>
    <property type="molecule type" value="Genomic_DNA"/>
</dbReference>
<evidence type="ECO:0000313" key="2">
    <source>
        <dbReference type="EMBL" id="MDI3048061.1"/>
    </source>
</evidence>
<dbReference type="InterPro" id="IPR027417">
    <property type="entry name" value="P-loop_NTPase"/>
</dbReference>
<evidence type="ECO:0000313" key="5">
    <source>
        <dbReference type="Proteomes" id="UP000264882"/>
    </source>
</evidence>
<evidence type="ECO:0000313" key="1">
    <source>
        <dbReference type="EMBL" id="ASI53781.1"/>
    </source>
</evidence>
<dbReference type="Proteomes" id="UP001233782">
    <property type="component" value="Unassembled WGS sequence"/>
</dbReference>